<sequence length="85" mass="9776">MTYSALFMNQTLSHGIRDVEQQRLVVCNLELFNLWRIVNLLQTANLCEMVCEFVKALLRGHASAFMQDSIAIKQGKISQFQSQKK</sequence>
<protein>
    <submittedName>
        <fullName evidence="1">CLUMA_CG018581, isoform A</fullName>
    </submittedName>
</protein>
<proteinExistence type="predicted"/>
<accession>A0A1J1J1I8</accession>
<organism evidence="1 2">
    <name type="scientific">Clunio marinus</name>
    <dbReference type="NCBI Taxonomy" id="568069"/>
    <lineage>
        <taxon>Eukaryota</taxon>
        <taxon>Metazoa</taxon>
        <taxon>Ecdysozoa</taxon>
        <taxon>Arthropoda</taxon>
        <taxon>Hexapoda</taxon>
        <taxon>Insecta</taxon>
        <taxon>Pterygota</taxon>
        <taxon>Neoptera</taxon>
        <taxon>Endopterygota</taxon>
        <taxon>Diptera</taxon>
        <taxon>Nematocera</taxon>
        <taxon>Chironomoidea</taxon>
        <taxon>Chironomidae</taxon>
        <taxon>Clunio</taxon>
    </lineage>
</organism>
<evidence type="ECO:0000313" key="2">
    <source>
        <dbReference type="Proteomes" id="UP000183832"/>
    </source>
</evidence>
<dbReference type="AlphaFoldDB" id="A0A1J1J1I8"/>
<dbReference type="EMBL" id="CVRI01000064">
    <property type="protein sequence ID" value="CRL05310.1"/>
    <property type="molecule type" value="Genomic_DNA"/>
</dbReference>
<name>A0A1J1J1I8_9DIPT</name>
<gene>
    <name evidence="1" type="ORF">CLUMA_CG018581</name>
</gene>
<evidence type="ECO:0000313" key="1">
    <source>
        <dbReference type="EMBL" id="CRL05310.1"/>
    </source>
</evidence>
<dbReference type="Proteomes" id="UP000183832">
    <property type="component" value="Unassembled WGS sequence"/>
</dbReference>
<reference evidence="1 2" key="1">
    <citation type="submission" date="2015-04" db="EMBL/GenBank/DDBJ databases">
        <authorList>
            <person name="Syromyatnikov M.Y."/>
            <person name="Popov V.N."/>
        </authorList>
    </citation>
    <scope>NUCLEOTIDE SEQUENCE [LARGE SCALE GENOMIC DNA]</scope>
</reference>
<keyword evidence="2" id="KW-1185">Reference proteome</keyword>